<organism evidence="2 3">
    <name type="scientific">Halocalculus aciditolerans</name>
    <dbReference type="NCBI Taxonomy" id="1383812"/>
    <lineage>
        <taxon>Archaea</taxon>
        <taxon>Methanobacteriati</taxon>
        <taxon>Methanobacteriota</taxon>
        <taxon>Stenosarchaea group</taxon>
        <taxon>Halobacteria</taxon>
        <taxon>Halobacteriales</taxon>
        <taxon>Halobacteriaceae</taxon>
        <taxon>Halocalculus</taxon>
    </lineage>
</organism>
<evidence type="ECO:0000313" key="3">
    <source>
        <dbReference type="Proteomes" id="UP000607197"/>
    </source>
</evidence>
<proteinExistence type="predicted"/>
<name>A0A830FNR9_9EURY</name>
<dbReference type="EMBL" id="BMPG01000010">
    <property type="protein sequence ID" value="GGL73640.1"/>
    <property type="molecule type" value="Genomic_DNA"/>
</dbReference>
<feature type="region of interest" description="Disordered" evidence="1">
    <location>
        <begin position="24"/>
        <end position="47"/>
    </location>
</feature>
<evidence type="ECO:0000256" key="1">
    <source>
        <dbReference type="SAM" id="MobiDB-lite"/>
    </source>
</evidence>
<protein>
    <submittedName>
        <fullName evidence="2">Uncharacterized protein</fullName>
    </submittedName>
</protein>
<feature type="compositionally biased region" description="Basic and acidic residues" evidence="1">
    <location>
        <begin position="26"/>
        <end position="41"/>
    </location>
</feature>
<keyword evidence="3" id="KW-1185">Reference proteome</keyword>
<sequence>MKRTTRHDTTQTHRSSRLTAALNAVDDARDRAADHSNRPSCRDGLTNTLSQARSDIVVATMADEEVRAQRLNNAFSRLRAASENNDVPFDVVHRLREARQLLLAEPEVNA</sequence>
<gene>
    <name evidence="2" type="ORF">GCM10009039_34670</name>
</gene>
<reference evidence="2" key="2">
    <citation type="submission" date="2020-09" db="EMBL/GenBank/DDBJ databases">
        <authorList>
            <person name="Sun Q."/>
            <person name="Ohkuma M."/>
        </authorList>
    </citation>
    <scope>NUCLEOTIDE SEQUENCE</scope>
    <source>
        <strain evidence="2">JCM 19596</strain>
    </source>
</reference>
<evidence type="ECO:0000313" key="2">
    <source>
        <dbReference type="EMBL" id="GGL73640.1"/>
    </source>
</evidence>
<reference evidence="2" key="1">
    <citation type="journal article" date="2014" name="Int. J. Syst. Evol. Microbiol.">
        <title>Complete genome sequence of Corynebacterium casei LMG S-19264T (=DSM 44701T), isolated from a smear-ripened cheese.</title>
        <authorList>
            <consortium name="US DOE Joint Genome Institute (JGI-PGF)"/>
            <person name="Walter F."/>
            <person name="Albersmeier A."/>
            <person name="Kalinowski J."/>
            <person name="Ruckert C."/>
        </authorList>
    </citation>
    <scope>NUCLEOTIDE SEQUENCE</scope>
    <source>
        <strain evidence="2">JCM 19596</strain>
    </source>
</reference>
<comment type="caution">
    <text evidence="2">The sequence shown here is derived from an EMBL/GenBank/DDBJ whole genome shotgun (WGS) entry which is preliminary data.</text>
</comment>
<dbReference type="RefSeq" id="WP_188981077.1">
    <property type="nucleotide sequence ID" value="NZ_BMPG01000010.1"/>
</dbReference>
<dbReference type="Proteomes" id="UP000607197">
    <property type="component" value="Unassembled WGS sequence"/>
</dbReference>
<accession>A0A830FNR9</accession>
<dbReference type="AlphaFoldDB" id="A0A830FNR9"/>